<feature type="non-terminal residue" evidence="3">
    <location>
        <position position="1"/>
    </location>
</feature>
<proteinExistence type="predicted"/>
<evidence type="ECO:0000259" key="2">
    <source>
        <dbReference type="Pfam" id="PF05598"/>
    </source>
</evidence>
<accession>X1KGA8</accession>
<feature type="compositionally biased region" description="Basic and acidic residues" evidence="1">
    <location>
        <begin position="83"/>
        <end position="95"/>
    </location>
</feature>
<gene>
    <name evidence="3" type="ORF">S03H2_66483</name>
</gene>
<organism evidence="3">
    <name type="scientific">marine sediment metagenome</name>
    <dbReference type="NCBI Taxonomy" id="412755"/>
    <lineage>
        <taxon>unclassified sequences</taxon>
        <taxon>metagenomes</taxon>
        <taxon>ecological metagenomes</taxon>
    </lineage>
</organism>
<feature type="region of interest" description="Disordered" evidence="1">
    <location>
        <begin position="74"/>
        <end position="106"/>
    </location>
</feature>
<comment type="caution">
    <text evidence="3">The sequence shown here is derived from an EMBL/GenBank/DDBJ whole genome shotgun (WGS) entry which is preliminary data.</text>
</comment>
<feature type="domain" description="Transposase InsH N-terminal" evidence="2">
    <location>
        <begin position="3"/>
        <end position="58"/>
    </location>
</feature>
<evidence type="ECO:0000313" key="3">
    <source>
        <dbReference type="EMBL" id="GAH81098.1"/>
    </source>
</evidence>
<dbReference type="InterPro" id="IPR008490">
    <property type="entry name" value="Transposase_InsH_N"/>
</dbReference>
<name>X1KGA8_9ZZZZ</name>
<dbReference type="Pfam" id="PF05598">
    <property type="entry name" value="DUF772"/>
    <property type="match status" value="1"/>
</dbReference>
<dbReference type="PANTHER" id="PTHR33803">
    <property type="entry name" value="IS1478 TRANSPOSASE"/>
    <property type="match status" value="1"/>
</dbReference>
<dbReference type="EMBL" id="BARU01043416">
    <property type="protein sequence ID" value="GAH81098.1"/>
    <property type="molecule type" value="Genomic_DNA"/>
</dbReference>
<reference evidence="3" key="1">
    <citation type="journal article" date="2014" name="Front. Microbiol.">
        <title>High frequency of phylogenetically diverse reductive dehalogenase-homologous genes in deep subseafloor sedimentary metagenomes.</title>
        <authorList>
            <person name="Kawai M."/>
            <person name="Futagami T."/>
            <person name="Toyoda A."/>
            <person name="Takaki Y."/>
            <person name="Nishi S."/>
            <person name="Hori S."/>
            <person name="Arai W."/>
            <person name="Tsubouchi T."/>
            <person name="Morono Y."/>
            <person name="Uchiyama I."/>
            <person name="Ito T."/>
            <person name="Fujiyama A."/>
            <person name="Inagaki F."/>
            <person name="Takami H."/>
        </authorList>
    </citation>
    <scope>NUCLEOTIDE SEQUENCE</scope>
    <source>
        <strain evidence="3">Expedition CK06-06</strain>
    </source>
</reference>
<dbReference type="PANTHER" id="PTHR33803:SF3">
    <property type="entry name" value="BLL1974 PROTEIN"/>
    <property type="match status" value="1"/>
</dbReference>
<evidence type="ECO:0000256" key="1">
    <source>
        <dbReference type="SAM" id="MobiDB-lite"/>
    </source>
</evidence>
<feature type="non-terminal residue" evidence="3">
    <location>
        <position position="191"/>
    </location>
</feature>
<dbReference type="AlphaFoldDB" id="X1KGA8"/>
<protein>
    <recommendedName>
        <fullName evidence="2">Transposase InsH N-terminal domain-containing protein</fullName>
    </recommendedName>
</protein>
<sequence>TARIAFGALIIKERLGTSDRETVEQIRENPYLQYFLGLMEYQDTPPFDHSMMTHFRKRFDKDMLTSINESIVQGVMEPGGENKAVDTHSDKDQGSKDQNNPPSHRGKMIVDATCTPADIAYPTDLTLLNEARQKSEEIIDTMHAPFVGVGKKPRTYRQKARKTYLAVAKQKKPSYKKIRKAIGQQLRYLKR</sequence>